<dbReference type="Gene3D" id="1.10.357.10">
    <property type="entry name" value="Tetracycline Repressor, domain 2"/>
    <property type="match status" value="1"/>
</dbReference>
<dbReference type="Gene3D" id="1.10.10.60">
    <property type="entry name" value="Homeodomain-like"/>
    <property type="match status" value="1"/>
</dbReference>
<accession>A0ABP3Q6T9</accession>
<dbReference type="InterPro" id="IPR001647">
    <property type="entry name" value="HTH_TetR"/>
</dbReference>
<keyword evidence="3" id="KW-0804">Transcription</keyword>
<protein>
    <recommendedName>
        <fullName evidence="5">HTH tetR-type domain-containing protein</fullName>
    </recommendedName>
</protein>
<evidence type="ECO:0000256" key="3">
    <source>
        <dbReference type="ARBA" id="ARBA00023163"/>
    </source>
</evidence>
<feature type="domain" description="HTH tetR-type" evidence="5">
    <location>
        <begin position="16"/>
        <end position="76"/>
    </location>
</feature>
<keyword evidence="7" id="KW-1185">Reference proteome</keyword>
<dbReference type="PANTHER" id="PTHR30055:SF234">
    <property type="entry name" value="HTH-TYPE TRANSCRIPTIONAL REGULATOR BETI"/>
    <property type="match status" value="1"/>
</dbReference>
<reference evidence="7" key="1">
    <citation type="journal article" date="2019" name="Int. J. Syst. Evol. Microbiol.">
        <title>The Global Catalogue of Microorganisms (GCM) 10K type strain sequencing project: providing services to taxonomists for standard genome sequencing and annotation.</title>
        <authorList>
            <consortium name="The Broad Institute Genomics Platform"/>
            <consortium name="The Broad Institute Genome Sequencing Center for Infectious Disease"/>
            <person name="Wu L."/>
            <person name="Ma J."/>
        </authorList>
    </citation>
    <scope>NUCLEOTIDE SEQUENCE [LARGE SCALE GENOMIC DNA]</scope>
    <source>
        <strain evidence="7">JCM 15089</strain>
    </source>
</reference>
<proteinExistence type="predicted"/>
<evidence type="ECO:0000313" key="6">
    <source>
        <dbReference type="EMBL" id="GAA0580331.1"/>
    </source>
</evidence>
<organism evidence="6 7">
    <name type="scientific">Rhizomicrobium electricum</name>
    <dbReference type="NCBI Taxonomy" id="480070"/>
    <lineage>
        <taxon>Bacteria</taxon>
        <taxon>Pseudomonadati</taxon>
        <taxon>Pseudomonadota</taxon>
        <taxon>Alphaproteobacteria</taxon>
        <taxon>Micropepsales</taxon>
        <taxon>Micropepsaceae</taxon>
        <taxon>Rhizomicrobium</taxon>
    </lineage>
</organism>
<evidence type="ECO:0000313" key="7">
    <source>
        <dbReference type="Proteomes" id="UP001499951"/>
    </source>
</evidence>
<gene>
    <name evidence="6" type="ORF">GCM10008942_31540</name>
</gene>
<keyword evidence="1" id="KW-0805">Transcription regulation</keyword>
<name>A0ABP3Q6T9_9PROT</name>
<dbReference type="InterPro" id="IPR050109">
    <property type="entry name" value="HTH-type_TetR-like_transc_reg"/>
</dbReference>
<evidence type="ECO:0000256" key="4">
    <source>
        <dbReference type="PROSITE-ProRule" id="PRU00335"/>
    </source>
</evidence>
<dbReference type="InterPro" id="IPR036271">
    <property type="entry name" value="Tet_transcr_reg_TetR-rel_C_sf"/>
</dbReference>
<dbReference type="PROSITE" id="PS50977">
    <property type="entry name" value="HTH_TETR_2"/>
    <property type="match status" value="1"/>
</dbReference>
<keyword evidence="2 4" id="KW-0238">DNA-binding</keyword>
<feature type="DNA-binding region" description="H-T-H motif" evidence="4">
    <location>
        <begin position="39"/>
        <end position="58"/>
    </location>
</feature>
<dbReference type="RefSeq" id="WP_166937013.1">
    <property type="nucleotide sequence ID" value="NZ_BAAADD010000008.1"/>
</dbReference>
<dbReference type="SUPFAM" id="SSF46689">
    <property type="entry name" value="Homeodomain-like"/>
    <property type="match status" value="1"/>
</dbReference>
<evidence type="ECO:0000256" key="1">
    <source>
        <dbReference type="ARBA" id="ARBA00023015"/>
    </source>
</evidence>
<dbReference type="Pfam" id="PF00440">
    <property type="entry name" value="TetR_N"/>
    <property type="match status" value="1"/>
</dbReference>
<dbReference type="Proteomes" id="UP001499951">
    <property type="component" value="Unassembled WGS sequence"/>
</dbReference>
<dbReference type="PRINTS" id="PR00455">
    <property type="entry name" value="HTHTETR"/>
</dbReference>
<evidence type="ECO:0000256" key="2">
    <source>
        <dbReference type="ARBA" id="ARBA00023125"/>
    </source>
</evidence>
<comment type="caution">
    <text evidence="6">The sequence shown here is derived from an EMBL/GenBank/DDBJ whole genome shotgun (WGS) entry which is preliminary data.</text>
</comment>
<sequence length="204" mass="22705">MDGDIHANIGTAPRHPDSLAKIKTAARKLFTERGYHETRPQDITRAAGLGHGTFYLHYRDKRDCFFAFVDDARTEFHSFMRARVVRNTSIEETIAQTLVAIYAFSDQNPRLLNAVMADEALIDADGLRAPSAVRRWGMDWADLIRQGMSDQEIPANCDPEIAGQAIVGAMSQCLQEADRMGIPREMVIATLTQMLTQALKANPA</sequence>
<dbReference type="SUPFAM" id="SSF48498">
    <property type="entry name" value="Tetracyclin repressor-like, C-terminal domain"/>
    <property type="match status" value="1"/>
</dbReference>
<evidence type="ECO:0000259" key="5">
    <source>
        <dbReference type="PROSITE" id="PS50977"/>
    </source>
</evidence>
<dbReference type="InterPro" id="IPR009057">
    <property type="entry name" value="Homeodomain-like_sf"/>
</dbReference>
<dbReference type="EMBL" id="BAAADD010000008">
    <property type="protein sequence ID" value="GAA0580331.1"/>
    <property type="molecule type" value="Genomic_DNA"/>
</dbReference>
<dbReference type="PANTHER" id="PTHR30055">
    <property type="entry name" value="HTH-TYPE TRANSCRIPTIONAL REGULATOR RUTR"/>
    <property type="match status" value="1"/>
</dbReference>